<dbReference type="InterPro" id="IPR032816">
    <property type="entry name" value="VTT_dom"/>
</dbReference>
<evidence type="ECO:0000256" key="5">
    <source>
        <dbReference type="ARBA" id="ARBA00023136"/>
    </source>
</evidence>
<dbReference type="RefSeq" id="WP_088750092.1">
    <property type="nucleotide sequence ID" value="NZ_NJGU01000001.1"/>
</dbReference>
<reference evidence="8 9" key="1">
    <citation type="submission" date="2017-06" db="EMBL/GenBank/DDBJ databases">
        <title>Herbaspirillum phytohormonus sp. nov., isolated from the root nodule of Robinia pseudoacacia in lead-zinc mine.</title>
        <authorList>
            <person name="Fan M."/>
            <person name="Lin Y."/>
        </authorList>
    </citation>
    <scope>NUCLEOTIDE SEQUENCE [LARGE SCALE GENOMIC DNA]</scope>
    <source>
        <strain evidence="8 9">HZ10</strain>
    </source>
</reference>
<evidence type="ECO:0000256" key="1">
    <source>
        <dbReference type="ARBA" id="ARBA00004651"/>
    </source>
</evidence>
<dbReference type="EMBL" id="NJGU01000001">
    <property type="protein sequence ID" value="OWY31246.1"/>
    <property type="molecule type" value="Genomic_DNA"/>
</dbReference>
<dbReference type="Pfam" id="PF09335">
    <property type="entry name" value="VTT_dom"/>
    <property type="match status" value="1"/>
</dbReference>
<comment type="similarity">
    <text evidence="6">Belongs to the TVP38/TMEM64 family.</text>
</comment>
<name>A0A246WY19_9BURK</name>
<keyword evidence="3 6" id="KW-0812">Transmembrane</keyword>
<accession>A0A246WY19</accession>
<dbReference type="Proteomes" id="UP000197596">
    <property type="component" value="Unassembled WGS sequence"/>
</dbReference>
<feature type="transmembrane region" description="Helical" evidence="6">
    <location>
        <begin position="46"/>
        <end position="71"/>
    </location>
</feature>
<protein>
    <recommendedName>
        <fullName evidence="6">TVP38/TMEM64 family membrane protein</fullName>
    </recommendedName>
</protein>
<keyword evidence="4 6" id="KW-1133">Transmembrane helix</keyword>
<evidence type="ECO:0000313" key="8">
    <source>
        <dbReference type="EMBL" id="OWY31246.1"/>
    </source>
</evidence>
<feature type="transmembrane region" description="Helical" evidence="6">
    <location>
        <begin position="7"/>
        <end position="26"/>
    </location>
</feature>
<evidence type="ECO:0000313" key="9">
    <source>
        <dbReference type="Proteomes" id="UP000197596"/>
    </source>
</evidence>
<feature type="transmembrane region" description="Helical" evidence="6">
    <location>
        <begin position="78"/>
        <end position="99"/>
    </location>
</feature>
<evidence type="ECO:0000256" key="6">
    <source>
        <dbReference type="RuleBase" id="RU366058"/>
    </source>
</evidence>
<comment type="caution">
    <text evidence="6">Lacks conserved residue(s) required for the propagation of feature annotation.</text>
</comment>
<evidence type="ECO:0000259" key="7">
    <source>
        <dbReference type="Pfam" id="PF09335"/>
    </source>
</evidence>
<sequence length="186" mass="21108">MRRYRRIFYLVLFLGLVLALFEWSGLRRNLSADYLHDALEANLYSGLALYIALFCLGNLLHIPGWIFLAGAVFSLGKVWGGVATYAAAVLSCCLTYFFIRAIGGDALRVIHNRWVVKILHRLDTHPVSSISTLRVLCQTMPTVNYVLALSGVRFRDYLLGTLIGLPLPIALYCLFFDYLARILHWH</sequence>
<evidence type="ECO:0000256" key="4">
    <source>
        <dbReference type="ARBA" id="ARBA00022989"/>
    </source>
</evidence>
<feature type="domain" description="VTT" evidence="7">
    <location>
        <begin position="62"/>
        <end position="177"/>
    </location>
</feature>
<evidence type="ECO:0000256" key="3">
    <source>
        <dbReference type="ARBA" id="ARBA00022692"/>
    </source>
</evidence>
<dbReference type="PANTHER" id="PTHR12677">
    <property type="entry name" value="GOLGI APPARATUS MEMBRANE PROTEIN TVP38-RELATED"/>
    <property type="match status" value="1"/>
</dbReference>
<organism evidence="8 9">
    <name type="scientific">Herbaspirillum robiniae</name>
    <dbReference type="NCBI Taxonomy" id="2014887"/>
    <lineage>
        <taxon>Bacteria</taxon>
        <taxon>Pseudomonadati</taxon>
        <taxon>Pseudomonadota</taxon>
        <taxon>Betaproteobacteria</taxon>
        <taxon>Burkholderiales</taxon>
        <taxon>Oxalobacteraceae</taxon>
        <taxon>Herbaspirillum</taxon>
    </lineage>
</organism>
<feature type="transmembrane region" description="Helical" evidence="6">
    <location>
        <begin position="157"/>
        <end position="180"/>
    </location>
</feature>
<proteinExistence type="inferred from homology"/>
<comment type="caution">
    <text evidence="8">The sequence shown here is derived from an EMBL/GenBank/DDBJ whole genome shotgun (WGS) entry which is preliminary data.</text>
</comment>
<keyword evidence="5 6" id="KW-0472">Membrane</keyword>
<gene>
    <name evidence="8" type="ORF">CEJ42_04155</name>
</gene>
<dbReference type="AlphaFoldDB" id="A0A246WY19"/>
<dbReference type="PANTHER" id="PTHR12677:SF59">
    <property type="entry name" value="GOLGI APPARATUS MEMBRANE PROTEIN TVP38-RELATED"/>
    <property type="match status" value="1"/>
</dbReference>
<evidence type="ECO:0000256" key="2">
    <source>
        <dbReference type="ARBA" id="ARBA00022475"/>
    </source>
</evidence>
<dbReference type="InterPro" id="IPR015414">
    <property type="entry name" value="TMEM64"/>
</dbReference>
<comment type="subcellular location">
    <subcellularLocation>
        <location evidence="1 6">Cell membrane</location>
        <topology evidence="1 6">Multi-pass membrane protein</topology>
    </subcellularLocation>
</comment>
<dbReference type="GO" id="GO:0005886">
    <property type="term" value="C:plasma membrane"/>
    <property type="evidence" value="ECO:0007669"/>
    <property type="project" value="UniProtKB-SubCell"/>
</dbReference>
<keyword evidence="2 6" id="KW-1003">Cell membrane</keyword>